<dbReference type="GO" id="GO:0043565">
    <property type="term" value="F:sequence-specific DNA binding"/>
    <property type="evidence" value="ECO:0007669"/>
    <property type="project" value="UniProtKB-ARBA"/>
</dbReference>
<dbReference type="GO" id="GO:0006355">
    <property type="term" value="P:regulation of DNA-templated transcription"/>
    <property type="evidence" value="ECO:0007669"/>
    <property type="project" value="InterPro"/>
</dbReference>
<name>A0A1N6MWU5_9GAMM</name>
<evidence type="ECO:0000313" key="2">
    <source>
        <dbReference type="Proteomes" id="UP000196435"/>
    </source>
</evidence>
<dbReference type="AlphaFoldDB" id="A0A1N6MWU5"/>
<dbReference type="Pfam" id="PF04221">
    <property type="entry name" value="RelB"/>
    <property type="match status" value="1"/>
</dbReference>
<proteinExistence type="predicted"/>
<dbReference type="RefSeq" id="WP_244903208.1">
    <property type="nucleotide sequence ID" value="NZ_CAWRBJ010000004.1"/>
</dbReference>
<sequence>MQTRIHFRINEDIKQLAHKAAERKGLTLSDACRSFTEELAEEQKK</sequence>
<accession>A0A1N6MWU5</accession>
<organism evidence="1 2">
    <name type="scientific">Xenorhabdus innexi</name>
    <dbReference type="NCBI Taxonomy" id="290109"/>
    <lineage>
        <taxon>Bacteria</taxon>
        <taxon>Pseudomonadati</taxon>
        <taxon>Pseudomonadota</taxon>
        <taxon>Gammaproteobacteria</taxon>
        <taxon>Enterobacterales</taxon>
        <taxon>Morganellaceae</taxon>
        <taxon>Xenorhabdus</taxon>
    </lineage>
</organism>
<dbReference type="EMBL" id="FTLG01000092">
    <property type="protein sequence ID" value="SIP73345.1"/>
    <property type="molecule type" value="Genomic_DNA"/>
</dbReference>
<dbReference type="Proteomes" id="UP000196435">
    <property type="component" value="Unassembled WGS sequence"/>
</dbReference>
<dbReference type="InterPro" id="IPR013321">
    <property type="entry name" value="Arc_rbn_hlx_hlx"/>
</dbReference>
<protein>
    <submittedName>
        <fullName evidence="1">DNA-damage-inducible protein J</fullName>
    </submittedName>
</protein>
<reference evidence="2" key="1">
    <citation type="submission" date="2016-12" db="EMBL/GenBank/DDBJ databases">
        <authorList>
            <person name="Gaudriault S."/>
        </authorList>
    </citation>
    <scope>NUCLEOTIDE SEQUENCE [LARGE SCALE GENOMIC DNA]</scope>
    <source>
        <strain evidence="2">HGB1681 (deposited as PTA-6826 in the American Type Culture Collection)</strain>
    </source>
</reference>
<dbReference type="Gene3D" id="1.10.1220.10">
    <property type="entry name" value="Met repressor-like"/>
    <property type="match status" value="1"/>
</dbReference>
<dbReference type="InterPro" id="IPR007337">
    <property type="entry name" value="RelB/DinJ"/>
</dbReference>
<gene>
    <name evidence="1" type="ORF">XIS1_1810008</name>
</gene>
<evidence type="ECO:0000313" key="1">
    <source>
        <dbReference type="EMBL" id="SIP73345.1"/>
    </source>
</evidence>